<gene>
    <name evidence="1" type="ORF">OCBIM_22008452mg</name>
</gene>
<name>A0A0L8IEZ8_OCTBM</name>
<accession>A0A0L8IEZ8</accession>
<sequence length="62" mass="7262">MKPVHLYTHQRGLYTVAHSPGWSTHNNTLPMMSTHKGTLPSEVCIKWYTVRFIYTKHEQSFS</sequence>
<organism evidence="1">
    <name type="scientific">Octopus bimaculoides</name>
    <name type="common">California two-spotted octopus</name>
    <dbReference type="NCBI Taxonomy" id="37653"/>
    <lineage>
        <taxon>Eukaryota</taxon>
        <taxon>Metazoa</taxon>
        <taxon>Spiralia</taxon>
        <taxon>Lophotrochozoa</taxon>
        <taxon>Mollusca</taxon>
        <taxon>Cephalopoda</taxon>
        <taxon>Coleoidea</taxon>
        <taxon>Octopodiformes</taxon>
        <taxon>Octopoda</taxon>
        <taxon>Incirrata</taxon>
        <taxon>Octopodidae</taxon>
        <taxon>Octopus</taxon>
    </lineage>
</organism>
<proteinExistence type="predicted"/>
<dbReference type="EMBL" id="KQ415854">
    <property type="protein sequence ID" value="KOG00061.1"/>
    <property type="molecule type" value="Genomic_DNA"/>
</dbReference>
<dbReference type="AlphaFoldDB" id="A0A0L8IEZ8"/>
<reference evidence="1" key="1">
    <citation type="submission" date="2015-07" db="EMBL/GenBank/DDBJ databases">
        <title>MeaNS - Measles Nucleotide Surveillance Program.</title>
        <authorList>
            <person name="Tran T."/>
            <person name="Druce J."/>
        </authorList>
    </citation>
    <scope>NUCLEOTIDE SEQUENCE</scope>
    <source>
        <strain evidence="1">UCB-OBI-ISO-001</strain>
        <tissue evidence="1">Gonad</tissue>
    </source>
</reference>
<protein>
    <submittedName>
        <fullName evidence="1">Uncharacterized protein</fullName>
    </submittedName>
</protein>
<dbReference type="EMBL" id="KQ415854">
    <property type="protein sequence ID" value="KOG00062.1"/>
    <property type="molecule type" value="Genomic_DNA"/>
</dbReference>
<evidence type="ECO:0000313" key="1">
    <source>
        <dbReference type="EMBL" id="KOG00061.1"/>
    </source>
</evidence>